<dbReference type="Proteomes" id="UP001162480">
    <property type="component" value="Chromosome 1"/>
</dbReference>
<protein>
    <submittedName>
        <fullName evidence="1">Uncharacterized protein</fullName>
    </submittedName>
</protein>
<evidence type="ECO:0000313" key="2">
    <source>
        <dbReference type="Proteomes" id="UP001162480"/>
    </source>
</evidence>
<name>A0AA36EXX6_OCTVU</name>
<accession>A0AA36EXX6</accession>
<gene>
    <name evidence="1" type="ORF">OCTVUL_1B026566</name>
</gene>
<sequence length="102" mass="11934">MFEDVEKELVQRVTGWENTVYVDVEKEESIEGESTVLLTTEQQMLDIKGHEGDYELWQVDYDMEKLQRSKVRNPTLNTELVKTDCMTFQGSKPTVRNPSFQN</sequence>
<dbReference type="AlphaFoldDB" id="A0AA36EXX6"/>
<evidence type="ECO:0000313" key="1">
    <source>
        <dbReference type="EMBL" id="CAI9716105.1"/>
    </source>
</evidence>
<reference evidence="1" key="1">
    <citation type="submission" date="2023-08" db="EMBL/GenBank/DDBJ databases">
        <authorList>
            <person name="Alioto T."/>
            <person name="Alioto T."/>
            <person name="Gomez Garrido J."/>
        </authorList>
    </citation>
    <scope>NUCLEOTIDE SEQUENCE</scope>
</reference>
<keyword evidence="2" id="KW-1185">Reference proteome</keyword>
<proteinExistence type="predicted"/>
<organism evidence="1 2">
    <name type="scientific">Octopus vulgaris</name>
    <name type="common">Common octopus</name>
    <dbReference type="NCBI Taxonomy" id="6645"/>
    <lineage>
        <taxon>Eukaryota</taxon>
        <taxon>Metazoa</taxon>
        <taxon>Spiralia</taxon>
        <taxon>Lophotrochozoa</taxon>
        <taxon>Mollusca</taxon>
        <taxon>Cephalopoda</taxon>
        <taxon>Coleoidea</taxon>
        <taxon>Octopodiformes</taxon>
        <taxon>Octopoda</taxon>
        <taxon>Incirrata</taxon>
        <taxon>Octopodidae</taxon>
        <taxon>Octopus</taxon>
    </lineage>
</organism>
<dbReference type="EMBL" id="OX597814">
    <property type="protein sequence ID" value="CAI9716105.1"/>
    <property type="molecule type" value="Genomic_DNA"/>
</dbReference>